<organism evidence="2 3">
    <name type="scientific">Petrolisthes cinctipes</name>
    <name type="common">Flat porcelain crab</name>
    <dbReference type="NCBI Taxonomy" id="88211"/>
    <lineage>
        <taxon>Eukaryota</taxon>
        <taxon>Metazoa</taxon>
        <taxon>Ecdysozoa</taxon>
        <taxon>Arthropoda</taxon>
        <taxon>Crustacea</taxon>
        <taxon>Multicrustacea</taxon>
        <taxon>Malacostraca</taxon>
        <taxon>Eumalacostraca</taxon>
        <taxon>Eucarida</taxon>
        <taxon>Decapoda</taxon>
        <taxon>Pleocyemata</taxon>
        <taxon>Anomura</taxon>
        <taxon>Galatheoidea</taxon>
        <taxon>Porcellanidae</taxon>
        <taxon>Petrolisthes</taxon>
    </lineage>
</organism>
<dbReference type="EMBL" id="JAWQEG010000642">
    <property type="protein sequence ID" value="KAK3887241.1"/>
    <property type="molecule type" value="Genomic_DNA"/>
</dbReference>
<proteinExistence type="predicted"/>
<dbReference type="Proteomes" id="UP001286313">
    <property type="component" value="Unassembled WGS sequence"/>
</dbReference>
<reference evidence="2" key="1">
    <citation type="submission" date="2023-10" db="EMBL/GenBank/DDBJ databases">
        <title>Genome assemblies of two species of porcelain crab, Petrolisthes cinctipes and Petrolisthes manimaculis (Anomura: Porcellanidae).</title>
        <authorList>
            <person name="Angst P."/>
        </authorList>
    </citation>
    <scope>NUCLEOTIDE SEQUENCE</scope>
    <source>
        <strain evidence="2">PB745_01</strain>
        <tissue evidence="2">Gill</tissue>
    </source>
</reference>
<protein>
    <submittedName>
        <fullName evidence="2">Uncharacterized protein</fullName>
    </submittedName>
</protein>
<feature type="region of interest" description="Disordered" evidence="1">
    <location>
        <begin position="20"/>
        <end position="54"/>
    </location>
</feature>
<sequence>MATPVSLGIPLLDPWSILSQPGTLIPDPDRPKPPLGPRLLPAKPTSTSCAPPRHSPHLVLLHRSTLHSTPLHHPRRRQRYATTPRLYATHDVATSTRGIFTQTMYTIPSL</sequence>
<dbReference type="AlphaFoldDB" id="A0AAE1KVL6"/>
<evidence type="ECO:0000313" key="3">
    <source>
        <dbReference type="Proteomes" id="UP001286313"/>
    </source>
</evidence>
<comment type="caution">
    <text evidence="2">The sequence shown here is derived from an EMBL/GenBank/DDBJ whole genome shotgun (WGS) entry which is preliminary data.</text>
</comment>
<evidence type="ECO:0000313" key="2">
    <source>
        <dbReference type="EMBL" id="KAK3887241.1"/>
    </source>
</evidence>
<keyword evidence="3" id="KW-1185">Reference proteome</keyword>
<gene>
    <name evidence="2" type="ORF">Pcinc_008637</name>
</gene>
<evidence type="ECO:0000256" key="1">
    <source>
        <dbReference type="SAM" id="MobiDB-lite"/>
    </source>
</evidence>
<accession>A0AAE1KVL6</accession>
<name>A0AAE1KVL6_PETCI</name>